<gene>
    <name evidence="2" type="ORF">QFZ26_003595</name>
</gene>
<organism evidence="2 3">
    <name type="scientific">Agromyces ramosus</name>
    <dbReference type="NCBI Taxonomy" id="33879"/>
    <lineage>
        <taxon>Bacteria</taxon>
        <taxon>Bacillati</taxon>
        <taxon>Actinomycetota</taxon>
        <taxon>Actinomycetes</taxon>
        <taxon>Micrococcales</taxon>
        <taxon>Microbacteriaceae</taxon>
        <taxon>Agromyces</taxon>
    </lineage>
</organism>
<evidence type="ECO:0000313" key="2">
    <source>
        <dbReference type="EMBL" id="MDQ0896040.1"/>
    </source>
</evidence>
<reference evidence="2 3" key="1">
    <citation type="submission" date="2023-07" db="EMBL/GenBank/DDBJ databases">
        <title>Comparative genomics of wheat-associated soil bacteria to identify genetic determinants of phenazine resistance.</title>
        <authorList>
            <person name="Mouncey N."/>
        </authorList>
    </citation>
    <scope>NUCLEOTIDE SEQUENCE [LARGE SCALE GENOMIC DNA]</scope>
    <source>
        <strain evidence="2 3">V3I3</strain>
    </source>
</reference>
<accession>A0ABU0RD88</accession>
<dbReference type="Proteomes" id="UP001239083">
    <property type="component" value="Unassembled WGS sequence"/>
</dbReference>
<dbReference type="RefSeq" id="WP_307044612.1">
    <property type="nucleotide sequence ID" value="NZ_JAUSYY010000001.1"/>
</dbReference>
<proteinExistence type="predicted"/>
<evidence type="ECO:0000256" key="1">
    <source>
        <dbReference type="SAM" id="MobiDB-lite"/>
    </source>
</evidence>
<sequence>MSQGDRGVGGKSRIDTQIDDSDVSAERIERRGGGEVIMDANEREPLTPAELADEGIVALPDKEVVSILDLAADIDLAIDGAAPIDLAVALNANVVAPIDAAVSANLLSDGSTAQAMSDQGVQITQTIDADAKATALQDSTIDQSDTVVGGAVPAEGVGESPTLMAGTDAMADSVPTAPVDGSVVVDSAGNIIGTLDAATGNVIDADGDILGTLNETTGVVLDSAGNLIGTVTDLVDGATVVGSNGHVLGILDAATGNVLDAAGNVVGALNPLTGQVLDTLGNVLGTVTDFLDGTTVLDSAGNVIGVLDGATGNVVNSLGQVVGALDPLTGQVLDAAGNLLGTVGEVVDDVTDALGRLNTGDLLKGDLLNVDVNVDLDADLAAPINGAVAANANVAAPIDASVAANILSENSEATAIAQQDAIITQSITGSAEAISDQVSDIDQASQEPVDTDTAGDDETAAPADDTTP</sequence>
<feature type="compositionally biased region" description="Gly residues" evidence="1">
    <location>
        <begin position="1"/>
        <end position="10"/>
    </location>
</feature>
<feature type="region of interest" description="Disordered" evidence="1">
    <location>
        <begin position="434"/>
        <end position="468"/>
    </location>
</feature>
<feature type="compositionally biased region" description="Acidic residues" evidence="1">
    <location>
        <begin position="449"/>
        <end position="459"/>
    </location>
</feature>
<feature type="region of interest" description="Disordered" evidence="1">
    <location>
        <begin position="1"/>
        <end position="22"/>
    </location>
</feature>
<protein>
    <submittedName>
        <fullName evidence="2">Aconitase with swiveling domain</fullName>
    </submittedName>
</protein>
<evidence type="ECO:0000313" key="3">
    <source>
        <dbReference type="Proteomes" id="UP001239083"/>
    </source>
</evidence>
<feature type="compositionally biased region" description="Polar residues" evidence="1">
    <location>
        <begin position="436"/>
        <end position="448"/>
    </location>
</feature>
<comment type="caution">
    <text evidence="2">The sequence shown here is derived from an EMBL/GenBank/DDBJ whole genome shotgun (WGS) entry which is preliminary data.</text>
</comment>
<name>A0ABU0RD88_9MICO</name>
<dbReference type="EMBL" id="JAUSYY010000001">
    <property type="protein sequence ID" value="MDQ0896040.1"/>
    <property type="molecule type" value="Genomic_DNA"/>
</dbReference>
<keyword evidence="3" id="KW-1185">Reference proteome</keyword>